<name>A0AAV7X4S1_9NEOP</name>
<organism evidence="3 4">
    <name type="scientific">Megalurothrips usitatus</name>
    <name type="common">bean blossom thrips</name>
    <dbReference type="NCBI Taxonomy" id="439358"/>
    <lineage>
        <taxon>Eukaryota</taxon>
        <taxon>Metazoa</taxon>
        <taxon>Ecdysozoa</taxon>
        <taxon>Arthropoda</taxon>
        <taxon>Hexapoda</taxon>
        <taxon>Insecta</taxon>
        <taxon>Pterygota</taxon>
        <taxon>Neoptera</taxon>
        <taxon>Paraneoptera</taxon>
        <taxon>Thysanoptera</taxon>
        <taxon>Terebrantia</taxon>
        <taxon>Thripoidea</taxon>
        <taxon>Thripidae</taxon>
        <taxon>Megalurothrips</taxon>
    </lineage>
</organism>
<sequence length="434" mass="50090">MHALYLDWMKENHPNEQKIASYRQYCDVFNSEYNISFFVHKKDLCDECVKYENSSVEEKLRTQQEYDAHRKNKDLAQVMKEADKAVARKKTSTELVVACFDYEKSLICPKSNASIFYYRRKLGVSNFTIVDVGRNEDSCYVYYDESIARKGSNDVGSFLQHFIERKVEAGAKEFRFYSDNCGGHNKNRGVVASFLHAAAKNDVVIRHRFLEKGHTYNSADNVHSLIERKSKPLTIYTPDQWYDVIANAKRSVSDPIKVFNVDQSMVFDWKDLSDKLNLVKDNNGNAVPWTKLRETFVDGRSPHTLKYKINLDDPEVTVSTRKVGRPVNLKDFEPKKVYDKPLSITKLKYQDLVYYCDHNFIPPEHQAFYRSLAQATEVTGKEVGEADEPEPVAGRARRLKPRRATSSGGRKTKRPKRTPPNVEEESDSDLSLFD</sequence>
<evidence type="ECO:0000259" key="2">
    <source>
        <dbReference type="Pfam" id="PF25273"/>
    </source>
</evidence>
<dbReference type="PANTHER" id="PTHR10773">
    <property type="entry name" value="DNA-DIRECTED RNA POLYMERASES I, II, AND III SUBUNIT RPABC2"/>
    <property type="match status" value="1"/>
</dbReference>
<evidence type="ECO:0000313" key="3">
    <source>
        <dbReference type="EMBL" id="KAJ1519014.1"/>
    </source>
</evidence>
<dbReference type="Pfam" id="PF25273">
    <property type="entry name" value="DUF7869"/>
    <property type="match status" value="1"/>
</dbReference>
<dbReference type="PANTHER" id="PTHR10773:SF19">
    <property type="match status" value="1"/>
</dbReference>
<feature type="region of interest" description="Disordered" evidence="1">
    <location>
        <begin position="380"/>
        <end position="434"/>
    </location>
</feature>
<dbReference type="AlphaFoldDB" id="A0AAV7X4S1"/>
<keyword evidence="4" id="KW-1185">Reference proteome</keyword>
<dbReference type="Proteomes" id="UP001075354">
    <property type="component" value="Unassembled WGS sequence"/>
</dbReference>
<comment type="caution">
    <text evidence="3">The sequence shown here is derived from an EMBL/GenBank/DDBJ whole genome shotgun (WGS) entry which is preliminary data.</text>
</comment>
<gene>
    <name evidence="3" type="ORF">ONE63_011391</name>
</gene>
<dbReference type="EMBL" id="JAPTSV010000795">
    <property type="protein sequence ID" value="KAJ1519014.1"/>
    <property type="molecule type" value="Genomic_DNA"/>
</dbReference>
<evidence type="ECO:0000256" key="1">
    <source>
        <dbReference type="SAM" id="MobiDB-lite"/>
    </source>
</evidence>
<feature type="domain" description="DUF7869" evidence="2">
    <location>
        <begin position="138"/>
        <end position="271"/>
    </location>
</feature>
<evidence type="ECO:0000313" key="4">
    <source>
        <dbReference type="Proteomes" id="UP001075354"/>
    </source>
</evidence>
<protein>
    <recommendedName>
        <fullName evidence="2">DUF7869 domain-containing protein</fullName>
    </recommendedName>
</protein>
<proteinExistence type="predicted"/>
<dbReference type="InterPro" id="IPR057191">
    <property type="entry name" value="DUF7869"/>
</dbReference>
<accession>A0AAV7X4S1</accession>
<reference evidence="3" key="1">
    <citation type="submission" date="2022-12" db="EMBL/GenBank/DDBJ databases">
        <title>Chromosome-level genome assembly of the bean flower thrips Megalurothrips usitatus.</title>
        <authorList>
            <person name="Ma L."/>
            <person name="Liu Q."/>
            <person name="Li H."/>
            <person name="Cai W."/>
        </authorList>
    </citation>
    <scope>NUCLEOTIDE SEQUENCE</scope>
    <source>
        <strain evidence="3">Cailab_2022a</strain>
    </source>
</reference>